<protein>
    <recommendedName>
        <fullName evidence="4">DUF4112 domain-containing protein</fullName>
    </recommendedName>
</protein>
<keyword evidence="3" id="KW-1185">Reference proteome</keyword>
<dbReference type="EMBL" id="CP024201">
    <property type="protein sequence ID" value="ATQ43555.1"/>
    <property type="molecule type" value="Genomic_DNA"/>
</dbReference>
<evidence type="ECO:0000256" key="1">
    <source>
        <dbReference type="SAM" id="Phobius"/>
    </source>
</evidence>
<evidence type="ECO:0000313" key="3">
    <source>
        <dbReference type="Proteomes" id="UP000228945"/>
    </source>
</evidence>
<reference evidence="2 3" key="1">
    <citation type="submission" date="2017-10" db="EMBL/GenBank/DDBJ databases">
        <title>Genome sequence of Caulobacter mirabilis FWC38.</title>
        <authorList>
            <person name="Fiebig A."/>
            <person name="Crosson S."/>
        </authorList>
    </citation>
    <scope>NUCLEOTIDE SEQUENCE [LARGE SCALE GENOMIC DNA]</scope>
    <source>
        <strain evidence="2 3">FWC 38</strain>
    </source>
</reference>
<dbReference type="OrthoDB" id="7187630at2"/>
<keyword evidence="1" id="KW-0472">Membrane</keyword>
<feature type="transmembrane region" description="Helical" evidence="1">
    <location>
        <begin position="43"/>
        <end position="61"/>
    </location>
</feature>
<keyword evidence="1" id="KW-1133">Transmembrane helix</keyword>
<keyword evidence="1" id="KW-0812">Transmembrane</keyword>
<proteinExistence type="predicted"/>
<dbReference type="AlphaFoldDB" id="A0A2D2AZY5"/>
<accession>A0A2D2AZY5</accession>
<dbReference type="Pfam" id="PF13430">
    <property type="entry name" value="DUF4112"/>
    <property type="match status" value="1"/>
</dbReference>
<sequence>MVIARSHLDLHNIRSSIERTKKMSDGVVKIGPFGIGLDGLLGFVPWAGALYSGGAGLVLVIDGVRARAAPMVLAEMSLILAVDTLTPFIPKAGGFIDALFTGHKWAADLLLRHMDETIYFEGSREQAMNSAEYRDLMARVRAGKEQRRVVFLGRSPKTATV</sequence>
<dbReference type="KEGG" id="cmb:CSW64_14660"/>
<gene>
    <name evidence="2" type="ORF">CSW64_14660</name>
</gene>
<dbReference type="RefSeq" id="WP_099622804.1">
    <property type="nucleotide sequence ID" value="NZ_CP024201.1"/>
</dbReference>
<dbReference type="Proteomes" id="UP000228945">
    <property type="component" value="Chromosome"/>
</dbReference>
<organism evidence="2 3">
    <name type="scientific">Caulobacter mirabilis</name>
    <dbReference type="NCBI Taxonomy" id="69666"/>
    <lineage>
        <taxon>Bacteria</taxon>
        <taxon>Pseudomonadati</taxon>
        <taxon>Pseudomonadota</taxon>
        <taxon>Alphaproteobacteria</taxon>
        <taxon>Caulobacterales</taxon>
        <taxon>Caulobacteraceae</taxon>
        <taxon>Caulobacter</taxon>
    </lineage>
</organism>
<dbReference type="InterPro" id="IPR025187">
    <property type="entry name" value="DUF4112"/>
</dbReference>
<name>A0A2D2AZY5_9CAUL</name>
<evidence type="ECO:0008006" key="4">
    <source>
        <dbReference type="Google" id="ProtNLM"/>
    </source>
</evidence>
<evidence type="ECO:0000313" key="2">
    <source>
        <dbReference type="EMBL" id="ATQ43555.1"/>
    </source>
</evidence>